<comment type="caution">
    <text evidence="8">The sequence shown here is derived from an EMBL/GenBank/DDBJ whole genome shotgun (WGS) entry which is preliminary data.</text>
</comment>
<evidence type="ECO:0000256" key="5">
    <source>
        <dbReference type="PROSITE-ProRule" id="PRU00169"/>
    </source>
</evidence>
<sequence length="295" mass="32343">MVLTFPDPFPDFRCDRALPAVEADPTQMRQVIMNLVINASEAIGEKDGQIIIATGARECDEPYLRETWPNDPLPAGRYVFLEVADNGCGMDRDTLTRIFDPFFSTKFTGRGLGLAAVLGIVRGHKGGIKVYSEVSRGTTFKVLFPATPRQAVGPSPGEAASEWGGQGVVLVADDGEEIRQVARAMLEELGFTVLTAVDGKMALALFREAHPRPVLVLLDLTMPTMGGEETYRLLRQIDLTVPVVMMSRFNEQEVSQKFLGRGLAGFVQKPFDLAALRQAIRRALAEEAPRPPAER</sequence>
<dbReference type="Proteomes" id="UP000252355">
    <property type="component" value="Unassembled WGS sequence"/>
</dbReference>
<dbReference type="Gene3D" id="3.30.565.10">
    <property type="entry name" value="Histidine kinase-like ATPase, C-terminal domain"/>
    <property type="match status" value="1"/>
</dbReference>
<dbReference type="InterPro" id="IPR036890">
    <property type="entry name" value="HATPase_C_sf"/>
</dbReference>
<dbReference type="SMART" id="SM00387">
    <property type="entry name" value="HATPase_c"/>
    <property type="match status" value="1"/>
</dbReference>
<gene>
    <name evidence="8" type="ORF">OZSIB_1009</name>
</gene>
<dbReference type="EMBL" id="QOQW01000018">
    <property type="protein sequence ID" value="RCK78859.1"/>
    <property type="molecule type" value="Genomic_DNA"/>
</dbReference>
<organism evidence="8 9">
    <name type="scientific">Candidatus Ozemobacter sibiricus</name>
    <dbReference type="NCBI Taxonomy" id="2268124"/>
    <lineage>
        <taxon>Bacteria</taxon>
        <taxon>Candidatus Ozemobacteria</taxon>
        <taxon>Candidatus Ozemobacterales</taxon>
        <taxon>Candidatus Ozemobacteraceae</taxon>
        <taxon>Candidatus Ozemobacter</taxon>
    </lineage>
</organism>
<dbReference type="PRINTS" id="PR00344">
    <property type="entry name" value="BCTRLSENSOR"/>
</dbReference>
<feature type="modified residue" description="4-aspartylphosphate" evidence="5">
    <location>
        <position position="219"/>
    </location>
</feature>
<dbReference type="Pfam" id="PF00072">
    <property type="entry name" value="Response_reg"/>
    <property type="match status" value="1"/>
</dbReference>
<dbReference type="Gene3D" id="3.40.50.2300">
    <property type="match status" value="1"/>
</dbReference>
<reference evidence="8 9" key="1">
    <citation type="submission" date="2018-05" db="EMBL/GenBank/DDBJ databases">
        <title>A metagenomic window into the 2 km-deep terrestrial subsurface aquifer revealed taxonomically and functionally diverse microbial community comprising novel uncultured bacterial lineages.</title>
        <authorList>
            <person name="Kadnikov V.V."/>
            <person name="Mardanov A.V."/>
            <person name="Beletsky A.V."/>
            <person name="Banks D."/>
            <person name="Pimenov N.V."/>
            <person name="Frank Y.A."/>
            <person name="Karnachuk O.V."/>
            <person name="Ravin N.V."/>
        </authorList>
    </citation>
    <scope>NUCLEOTIDE SEQUENCE [LARGE SCALE GENOMIC DNA]</scope>
    <source>
        <strain evidence="8">BY5</strain>
    </source>
</reference>
<dbReference type="PROSITE" id="PS50109">
    <property type="entry name" value="HIS_KIN"/>
    <property type="match status" value="1"/>
</dbReference>
<evidence type="ECO:0000313" key="8">
    <source>
        <dbReference type="EMBL" id="RCK78859.1"/>
    </source>
</evidence>
<dbReference type="GO" id="GO:0009927">
    <property type="term" value="F:histidine phosphotransfer kinase activity"/>
    <property type="evidence" value="ECO:0007669"/>
    <property type="project" value="TreeGrafter"/>
</dbReference>
<evidence type="ECO:0000256" key="2">
    <source>
        <dbReference type="ARBA" id="ARBA00012438"/>
    </source>
</evidence>
<dbReference type="InterPro" id="IPR001789">
    <property type="entry name" value="Sig_transdc_resp-reg_receiver"/>
</dbReference>
<evidence type="ECO:0000256" key="1">
    <source>
        <dbReference type="ARBA" id="ARBA00000085"/>
    </source>
</evidence>
<name>A0A367ZM79_9BACT</name>
<evidence type="ECO:0000313" key="9">
    <source>
        <dbReference type="Proteomes" id="UP000252355"/>
    </source>
</evidence>
<dbReference type="InterPro" id="IPR003594">
    <property type="entry name" value="HATPase_dom"/>
</dbReference>
<evidence type="ECO:0000259" key="6">
    <source>
        <dbReference type="PROSITE" id="PS50109"/>
    </source>
</evidence>
<dbReference type="SUPFAM" id="SSF55874">
    <property type="entry name" value="ATPase domain of HSP90 chaperone/DNA topoisomerase II/histidine kinase"/>
    <property type="match status" value="1"/>
</dbReference>
<dbReference type="SUPFAM" id="SSF52172">
    <property type="entry name" value="CheY-like"/>
    <property type="match status" value="1"/>
</dbReference>
<keyword evidence="3 8" id="KW-0808">Transferase</keyword>
<dbReference type="PANTHER" id="PTHR43047">
    <property type="entry name" value="TWO-COMPONENT HISTIDINE PROTEIN KINASE"/>
    <property type="match status" value="1"/>
</dbReference>
<keyword evidence="4" id="KW-0418">Kinase</keyword>
<dbReference type="GO" id="GO:0005886">
    <property type="term" value="C:plasma membrane"/>
    <property type="evidence" value="ECO:0007669"/>
    <property type="project" value="TreeGrafter"/>
</dbReference>
<dbReference type="GO" id="GO:0008168">
    <property type="term" value="F:methyltransferase activity"/>
    <property type="evidence" value="ECO:0007669"/>
    <property type="project" value="UniProtKB-KW"/>
</dbReference>
<accession>A0A367ZM79</accession>
<dbReference type="InterPro" id="IPR005467">
    <property type="entry name" value="His_kinase_dom"/>
</dbReference>
<feature type="domain" description="Response regulatory" evidence="7">
    <location>
        <begin position="168"/>
        <end position="284"/>
    </location>
</feature>
<evidence type="ECO:0000256" key="3">
    <source>
        <dbReference type="ARBA" id="ARBA00022679"/>
    </source>
</evidence>
<feature type="domain" description="Histidine kinase" evidence="6">
    <location>
        <begin position="1"/>
        <end position="148"/>
    </location>
</feature>
<dbReference type="InterPro" id="IPR011006">
    <property type="entry name" value="CheY-like_superfamily"/>
</dbReference>
<keyword evidence="5" id="KW-0597">Phosphoprotein</keyword>
<evidence type="ECO:0000256" key="4">
    <source>
        <dbReference type="ARBA" id="ARBA00022777"/>
    </source>
</evidence>
<dbReference type="SMART" id="SM00448">
    <property type="entry name" value="REC"/>
    <property type="match status" value="1"/>
</dbReference>
<dbReference type="CDD" id="cd17546">
    <property type="entry name" value="REC_hyHK_CKI1_RcsC-like"/>
    <property type="match status" value="1"/>
</dbReference>
<dbReference type="AlphaFoldDB" id="A0A367ZM79"/>
<keyword evidence="8" id="KW-0489">Methyltransferase</keyword>
<dbReference type="PANTHER" id="PTHR43047:SF72">
    <property type="entry name" value="OSMOSENSING HISTIDINE PROTEIN KINASE SLN1"/>
    <property type="match status" value="1"/>
</dbReference>
<dbReference type="InterPro" id="IPR004358">
    <property type="entry name" value="Sig_transdc_His_kin-like_C"/>
</dbReference>
<dbReference type="GO" id="GO:0032259">
    <property type="term" value="P:methylation"/>
    <property type="evidence" value="ECO:0007669"/>
    <property type="project" value="UniProtKB-KW"/>
</dbReference>
<dbReference type="PROSITE" id="PS50110">
    <property type="entry name" value="RESPONSE_REGULATORY"/>
    <property type="match status" value="1"/>
</dbReference>
<dbReference type="GO" id="GO:0000155">
    <property type="term" value="F:phosphorelay sensor kinase activity"/>
    <property type="evidence" value="ECO:0007669"/>
    <property type="project" value="TreeGrafter"/>
</dbReference>
<protein>
    <recommendedName>
        <fullName evidence="2">histidine kinase</fullName>
        <ecNumber evidence="2">2.7.13.3</ecNumber>
    </recommendedName>
</protein>
<evidence type="ECO:0000259" key="7">
    <source>
        <dbReference type="PROSITE" id="PS50110"/>
    </source>
</evidence>
<dbReference type="EC" id="2.7.13.3" evidence="2"/>
<proteinExistence type="predicted"/>
<comment type="catalytic activity">
    <reaction evidence="1">
        <text>ATP + protein L-histidine = ADP + protein N-phospho-L-histidine.</text>
        <dbReference type="EC" id="2.7.13.3"/>
    </reaction>
</comment>
<dbReference type="Pfam" id="PF02518">
    <property type="entry name" value="HATPase_c"/>
    <property type="match status" value="1"/>
</dbReference>